<dbReference type="PROSITE" id="PS50158">
    <property type="entry name" value="ZF_CCHC"/>
    <property type="match status" value="1"/>
</dbReference>
<keyword evidence="1" id="KW-0479">Metal-binding</keyword>
<name>A0AB40CBA4_DIOCR</name>
<dbReference type="InterPro" id="IPR001878">
    <property type="entry name" value="Znf_CCHC"/>
</dbReference>
<dbReference type="InterPro" id="IPR025558">
    <property type="entry name" value="DUF4283"/>
</dbReference>
<keyword evidence="1" id="KW-0863">Zinc-finger</keyword>
<dbReference type="GO" id="GO:0008270">
    <property type="term" value="F:zinc ion binding"/>
    <property type="evidence" value="ECO:0007669"/>
    <property type="project" value="UniProtKB-KW"/>
</dbReference>
<evidence type="ECO:0000256" key="2">
    <source>
        <dbReference type="SAM" id="MobiDB-lite"/>
    </source>
</evidence>
<evidence type="ECO:0000313" key="5">
    <source>
        <dbReference type="RefSeq" id="XP_039136393.1"/>
    </source>
</evidence>
<organism evidence="4 5">
    <name type="scientific">Dioscorea cayennensis subsp. rotundata</name>
    <name type="common">White Guinea yam</name>
    <name type="synonym">Dioscorea rotundata</name>
    <dbReference type="NCBI Taxonomy" id="55577"/>
    <lineage>
        <taxon>Eukaryota</taxon>
        <taxon>Viridiplantae</taxon>
        <taxon>Streptophyta</taxon>
        <taxon>Embryophyta</taxon>
        <taxon>Tracheophyta</taxon>
        <taxon>Spermatophyta</taxon>
        <taxon>Magnoliopsida</taxon>
        <taxon>Liliopsida</taxon>
        <taxon>Dioscoreales</taxon>
        <taxon>Dioscoreaceae</taxon>
        <taxon>Dioscorea</taxon>
    </lineage>
</organism>
<feature type="compositionally biased region" description="Polar residues" evidence="2">
    <location>
        <begin position="184"/>
        <end position="225"/>
    </location>
</feature>
<accession>A0AB40CBA4</accession>
<evidence type="ECO:0000313" key="4">
    <source>
        <dbReference type="Proteomes" id="UP001515500"/>
    </source>
</evidence>
<dbReference type="PANTHER" id="PTHR31286:SF180">
    <property type="entry name" value="OS10G0362600 PROTEIN"/>
    <property type="match status" value="1"/>
</dbReference>
<dbReference type="InterPro" id="IPR040256">
    <property type="entry name" value="At4g02000-like"/>
</dbReference>
<dbReference type="Pfam" id="PF14392">
    <property type="entry name" value="zf-CCHC_4"/>
    <property type="match status" value="1"/>
</dbReference>
<dbReference type="Proteomes" id="UP001515500">
    <property type="component" value="Chromosome 12"/>
</dbReference>
<protein>
    <submittedName>
        <fullName evidence="5">Uncharacterized protein LOC120273757</fullName>
    </submittedName>
</protein>
<evidence type="ECO:0000256" key="1">
    <source>
        <dbReference type="PROSITE-ProRule" id="PRU00047"/>
    </source>
</evidence>
<sequence>MFKFSTSLKRPQLILSRSIVLLFPKLDHDSNTTFSANFFGKPPTFDQVKLILLSKWTDIGEVQIFDLPNGFLLIRCVSQAVMQRLLQDGPWTINGIIRQLTPWRPFFEPAFSKLNTTAIWVQLHNLPVELWHESKPLSKSFWVGDDEHRVFVIVLYERLPTFCYSCGMVGHGANACSRRPSPGNAGTTLPPRTSQGSAVDSVRSPNVGNETLGQASPHLDQSGQIVSSSSPPVAPDSEFGPWLIVSRRRGRGGNV</sequence>
<feature type="compositionally biased region" description="Basic residues" evidence="2">
    <location>
        <begin position="246"/>
        <end position="255"/>
    </location>
</feature>
<keyword evidence="1" id="KW-0862">Zinc</keyword>
<gene>
    <name evidence="5" type="primary">LOC120273757</name>
</gene>
<feature type="domain" description="CCHC-type" evidence="3">
    <location>
        <begin position="163"/>
        <end position="176"/>
    </location>
</feature>
<dbReference type="GO" id="GO:0003676">
    <property type="term" value="F:nucleic acid binding"/>
    <property type="evidence" value="ECO:0007669"/>
    <property type="project" value="InterPro"/>
</dbReference>
<proteinExistence type="predicted"/>
<reference evidence="5" key="1">
    <citation type="submission" date="2025-08" db="UniProtKB">
        <authorList>
            <consortium name="RefSeq"/>
        </authorList>
    </citation>
    <scope>IDENTIFICATION</scope>
</reference>
<keyword evidence="4" id="KW-1185">Reference proteome</keyword>
<dbReference type="Pfam" id="PF14111">
    <property type="entry name" value="DUF4283"/>
    <property type="match status" value="1"/>
</dbReference>
<dbReference type="AlphaFoldDB" id="A0AB40CBA4"/>
<dbReference type="PANTHER" id="PTHR31286">
    <property type="entry name" value="GLYCINE-RICH CELL WALL STRUCTURAL PROTEIN 1.8-LIKE"/>
    <property type="match status" value="1"/>
</dbReference>
<dbReference type="GeneID" id="120273757"/>
<evidence type="ECO:0000259" key="3">
    <source>
        <dbReference type="PROSITE" id="PS50158"/>
    </source>
</evidence>
<feature type="region of interest" description="Disordered" evidence="2">
    <location>
        <begin position="180"/>
        <end position="255"/>
    </location>
</feature>
<dbReference type="RefSeq" id="XP_039136393.1">
    <property type="nucleotide sequence ID" value="XM_039280459.1"/>
</dbReference>
<dbReference type="InterPro" id="IPR025836">
    <property type="entry name" value="Zn_knuckle_CX2CX4HX4C"/>
</dbReference>